<dbReference type="Proteomes" id="UP001379945">
    <property type="component" value="Unassembled WGS sequence"/>
</dbReference>
<sequence length="290" mass="30920">MTLLSPPALFVALLLWAWAAPTFAQSPVPTPAPTPAPVNTQPAPAAAPQAISGPSHPWVVAAPRLRKEAYFSNLADGDTIDTPYLVKFGLTGMGLAPIVAPVAGTGHHHLLINRDLPLDFNKPLPFNDQYIHFGKGQMETVLNLAPGAYQLRLVLADEKHIPNFVFSKPLHVIVKRKRPGVDPKSLVVPGVAVLAPGAGETVKPPFRVALHASGLNVSSTALKEKGTGHFRVKLKPEGAPEVVLPLTNGFTELWLSPPPGAYTVSVEFIDNTQADRVLATGPATAFRVER</sequence>
<feature type="domain" description="DUF4399" evidence="3">
    <location>
        <begin position="86"/>
        <end position="175"/>
    </location>
</feature>
<keyword evidence="2" id="KW-0732">Signal</keyword>
<dbReference type="Pfam" id="PF14347">
    <property type="entry name" value="DUF4399"/>
    <property type="match status" value="1"/>
</dbReference>
<evidence type="ECO:0000256" key="2">
    <source>
        <dbReference type="SAM" id="SignalP"/>
    </source>
</evidence>
<keyword evidence="5" id="KW-1185">Reference proteome</keyword>
<evidence type="ECO:0000259" key="3">
    <source>
        <dbReference type="Pfam" id="PF14347"/>
    </source>
</evidence>
<gene>
    <name evidence="4" type="ORF">AACH00_16035</name>
</gene>
<feature type="region of interest" description="Disordered" evidence="1">
    <location>
        <begin position="31"/>
        <end position="51"/>
    </location>
</feature>
<accession>A0ABU9C9I0</accession>
<evidence type="ECO:0000313" key="5">
    <source>
        <dbReference type="Proteomes" id="UP001379945"/>
    </source>
</evidence>
<feature type="signal peptide" evidence="2">
    <location>
        <begin position="1"/>
        <end position="24"/>
    </location>
</feature>
<feature type="compositionally biased region" description="Low complexity" evidence="1">
    <location>
        <begin position="37"/>
        <end position="50"/>
    </location>
</feature>
<feature type="chain" id="PRO_5046473896" evidence="2">
    <location>
        <begin position="25"/>
        <end position="290"/>
    </location>
</feature>
<evidence type="ECO:0000256" key="1">
    <source>
        <dbReference type="SAM" id="MobiDB-lite"/>
    </source>
</evidence>
<organism evidence="4 5">
    <name type="scientific">Ideonella margarita</name>
    <dbReference type="NCBI Taxonomy" id="2984191"/>
    <lineage>
        <taxon>Bacteria</taxon>
        <taxon>Pseudomonadati</taxon>
        <taxon>Pseudomonadota</taxon>
        <taxon>Betaproteobacteria</taxon>
        <taxon>Burkholderiales</taxon>
        <taxon>Sphaerotilaceae</taxon>
        <taxon>Ideonella</taxon>
    </lineage>
</organism>
<protein>
    <submittedName>
        <fullName evidence="4">DUF4399 domain-containing protein</fullName>
    </submittedName>
</protein>
<dbReference type="InterPro" id="IPR025512">
    <property type="entry name" value="DUF4399"/>
</dbReference>
<name>A0ABU9C9I0_9BURK</name>
<comment type="caution">
    <text evidence="4">The sequence shown here is derived from an EMBL/GenBank/DDBJ whole genome shotgun (WGS) entry which is preliminary data.</text>
</comment>
<proteinExistence type="predicted"/>
<dbReference type="EMBL" id="JBBUTI010000011">
    <property type="protein sequence ID" value="MEK8047870.1"/>
    <property type="molecule type" value="Genomic_DNA"/>
</dbReference>
<dbReference type="RefSeq" id="WP_341400172.1">
    <property type="nucleotide sequence ID" value="NZ_JBBUTI010000011.1"/>
</dbReference>
<reference evidence="4 5" key="1">
    <citation type="submission" date="2024-04" db="EMBL/GenBank/DDBJ databases">
        <title>Novel species of the genus Ideonella isolated from streams.</title>
        <authorList>
            <person name="Lu H."/>
        </authorList>
    </citation>
    <scope>NUCLEOTIDE SEQUENCE [LARGE SCALE GENOMIC DNA]</scope>
    <source>
        <strain evidence="4 5">LYT19W</strain>
    </source>
</reference>
<evidence type="ECO:0000313" key="4">
    <source>
        <dbReference type="EMBL" id="MEK8047870.1"/>
    </source>
</evidence>